<dbReference type="Proteomes" id="UP000494106">
    <property type="component" value="Unassembled WGS sequence"/>
</dbReference>
<name>A0A8S1B7C8_ARCPL</name>
<evidence type="ECO:0000256" key="1">
    <source>
        <dbReference type="SAM" id="Phobius"/>
    </source>
</evidence>
<dbReference type="OrthoDB" id="5977855at2759"/>
<evidence type="ECO:0000313" key="4">
    <source>
        <dbReference type="Proteomes" id="UP000494106"/>
    </source>
</evidence>
<feature type="transmembrane region" description="Helical" evidence="1">
    <location>
        <begin position="297"/>
        <end position="319"/>
    </location>
</feature>
<organism evidence="3 4">
    <name type="scientific">Arctia plantaginis</name>
    <name type="common">Wood tiger moth</name>
    <name type="synonym">Phalaena plantaginis</name>
    <dbReference type="NCBI Taxonomy" id="874455"/>
    <lineage>
        <taxon>Eukaryota</taxon>
        <taxon>Metazoa</taxon>
        <taxon>Ecdysozoa</taxon>
        <taxon>Arthropoda</taxon>
        <taxon>Hexapoda</taxon>
        <taxon>Insecta</taxon>
        <taxon>Pterygota</taxon>
        <taxon>Neoptera</taxon>
        <taxon>Endopterygota</taxon>
        <taxon>Lepidoptera</taxon>
        <taxon>Glossata</taxon>
        <taxon>Ditrysia</taxon>
        <taxon>Noctuoidea</taxon>
        <taxon>Erebidae</taxon>
        <taxon>Arctiinae</taxon>
        <taxon>Arctia</taxon>
    </lineage>
</organism>
<comment type="caution">
    <text evidence="3">The sequence shown here is derived from an EMBL/GenBank/DDBJ whole genome shotgun (WGS) entry which is preliminary data.</text>
</comment>
<evidence type="ECO:0000313" key="3">
    <source>
        <dbReference type="EMBL" id="CAB3254022.1"/>
    </source>
</evidence>
<evidence type="ECO:0000256" key="2">
    <source>
        <dbReference type="SAM" id="SignalP"/>
    </source>
</evidence>
<protein>
    <submittedName>
        <fullName evidence="3">Uncharacterized protein</fullName>
    </submittedName>
</protein>
<dbReference type="AlphaFoldDB" id="A0A8S1B7C8"/>
<keyword evidence="1" id="KW-0472">Membrane</keyword>
<feature type="chain" id="PRO_5035834722" evidence="2">
    <location>
        <begin position="24"/>
        <end position="431"/>
    </location>
</feature>
<feature type="signal peptide" evidence="2">
    <location>
        <begin position="1"/>
        <end position="23"/>
    </location>
</feature>
<gene>
    <name evidence="3" type="ORF">APLA_LOCUS14391</name>
</gene>
<proteinExistence type="predicted"/>
<keyword evidence="1" id="KW-1133">Transmembrane helix</keyword>
<accession>A0A8S1B7C8</accession>
<keyword evidence="4" id="KW-1185">Reference proteome</keyword>
<sequence>MFIYLMVSIYFVLSKTTIHEALSAVTVVDKGVISLEQGSIGLQFFVDVESDHHSGTCKIHSWPKMCCIENIPYKDCCTDTIYGDNTELLMPKRRETLVYVYPTLYPHDQIGNCNFIVEYKCKRQKRTTRFDVSIPFNTDMKMNAKTEYLKKYYHEKPSSCNSLDEDALHDCIPVNCDLKYSGRRPFFDPIRRKCASAPNCETNFKRSLPDVAYVPKSNICRDLDQYITVGDIYGISTGLGVVSEPTKTTINQMTVRVKSNCSTISQNLALLRDLMTGKLCPLYTGDTSEYNKCCLRALFSICVCVMAMSALLLSIVCCIHTMFFCYKKWTTGEITFAFHNMMSKMRRNKKNVHRKPSMLSRDLTNNLLKEVLTRELPLELRDSIVEICERIGREVKRKKRYRMVDLGSQINLLEDESRASTTSSSMHGDEE</sequence>
<keyword evidence="1" id="KW-0812">Transmembrane</keyword>
<reference evidence="3 4" key="1">
    <citation type="submission" date="2020-04" db="EMBL/GenBank/DDBJ databases">
        <authorList>
            <person name="Wallbank WR R."/>
            <person name="Pardo Diaz C."/>
            <person name="Kozak K."/>
            <person name="Martin S."/>
            <person name="Jiggins C."/>
            <person name="Moest M."/>
            <person name="Warren A I."/>
            <person name="Byers J.R.P. K."/>
            <person name="Montejo-Kovacevich G."/>
            <person name="Yen C E."/>
        </authorList>
    </citation>
    <scope>NUCLEOTIDE SEQUENCE [LARGE SCALE GENOMIC DNA]</scope>
</reference>
<keyword evidence="2" id="KW-0732">Signal</keyword>
<dbReference type="EMBL" id="CADEBC010000561">
    <property type="protein sequence ID" value="CAB3254022.1"/>
    <property type="molecule type" value="Genomic_DNA"/>
</dbReference>